<dbReference type="InterPro" id="IPR001650">
    <property type="entry name" value="Helicase_C-like"/>
</dbReference>
<evidence type="ECO:0000256" key="5">
    <source>
        <dbReference type="ARBA" id="ARBA00022806"/>
    </source>
</evidence>
<evidence type="ECO:0000313" key="11">
    <source>
        <dbReference type="Proteomes" id="UP000825935"/>
    </source>
</evidence>
<name>A0A8T2UN40_CERRI</name>
<dbReference type="SUPFAM" id="SSF52540">
    <property type="entry name" value="P-loop containing nucleoside triphosphate hydrolases"/>
    <property type="match status" value="2"/>
</dbReference>
<dbReference type="Pfam" id="PF26142">
    <property type="entry name" value="DD_DDX21-DDX50"/>
    <property type="match status" value="1"/>
</dbReference>
<dbReference type="Pfam" id="PF00271">
    <property type="entry name" value="Helicase_C"/>
    <property type="match status" value="1"/>
</dbReference>
<dbReference type="PANTHER" id="PTHR47959:SF23">
    <property type="entry name" value="HELICASE ATP-BINDING DOMAIN-CONTAINING PROTEIN"/>
    <property type="match status" value="1"/>
</dbReference>
<dbReference type="InterPro" id="IPR027417">
    <property type="entry name" value="P-loop_NTPase"/>
</dbReference>
<feature type="region of interest" description="Disordered" evidence="7">
    <location>
        <begin position="91"/>
        <end position="111"/>
    </location>
</feature>
<dbReference type="PROSITE" id="PS51192">
    <property type="entry name" value="HELICASE_ATP_BIND_1"/>
    <property type="match status" value="1"/>
</dbReference>
<dbReference type="Gene3D" id="3.40.50.300">
    <property type="entry name" value="P-loop containing nucleotide triphosphate hydrolases"/>
    <property type="match status" value="2"/>
</dbReference>
<evidence type="ECO:0000256" key="6">
    <source>
        <dbReference type="ARBA" id="ARBA00022840"/>
    </source>
</evidence>
<keyword evidence="6" id="KW-0067">ATP-binding</keyword>
<feature type="domain" description="Helicase ATP-binding" evidence="8">
    <location>
        <begin position="146"/>
        <end position="288"/>
    </location>
</feature>
<comment type="similarity">
    <text evidence="1">Belongs to the DEAD box helicase family. DDX21/DDX50 subfamily.</text>
</comment>
<dbReference type="SMART" id="SM00490">
    <property type="entry name" value="HELICc"/>
    <property type="match status" value="1"/>
</dbReference>
<protein>
    <submittedName>
        <fullName evidence="10">Uncharacterized protein</fullName>
    </submittedName>
</protein>
<dbReference type="GO" id="GO:0016787">
    <property type="term" value="F:hydrolase activity"/>
    <property type="evidence" value="ECO:0007669"/>
    <property type="project" value="UniProtKB-KW"/>
</dbReference>
<keyword evidence="3" id="KW-0547">Nucleotide-binding</keyword>
<evidence type="ECO:0000256" key="3">
    <source>
        <dbReference type="ARBA" id="ARBA00022741"/>
    </source>
</evidence>
<keyword evidence="2" id="KW-0150">Chloroplast</keyword>
<dbReference type="Pfam" id="PF00270">
    <property type="entry name" value="DEAD"/>
    <property type="match status" value="1"/>
</dbReference>
<evidence type="ECO:0000259" key="9">
    <source>
        <dbReference type="PROSITE" id="PS51194"/>
    </source>
</evidence>
<sequence length="445" mass="48849">MTSAKSSQALVRRVAMQLWARSMSIHGAKTACTDMALSAPSSKNSTENHFCVPASRRVISCSTNPHSRRLGRCRQSLHSWASHQSSTSPVFAEDSFESDEHAQKHPSHSAADDGIEISKLPILPVLVNGLAKRGITTLFPIQKALLEPTLKGQDLIAQAKTRTGKTLAFGIPILDKIIKVNEAQRRGYGRAPLDIILAPTRELAKQVETELKESAPSLEIVCVYGGVSIDNQVRQVQRGVDMVVGTSGHIIDLLDRGALNLRKVQHFVLDEADRIKLAGKYLRNHIIVDLVGDNDEKLAEGIKLFSIPITSVTRRYVLSDLITVYDISQHQREKTLKSFRDGRLSVLVAIDVAAHGLDISDVDLVTFVHRSGRTGRAGKQGTAILMHEEQQCRTLDSLQRELGCRFEDISAPTLEDVIGSSSHQAISAIRNVSQSTREIFLPAAE</sequence>
<feature type="domain" description="Helicase C-terminal" evidence="9">
    <location>
        <begin position="253"/>
        <end position="440"/>
    </location>
</feature>
<evidence type="ECO:0000313" key="10">
    <source>
        <dbReference type="EMBL" id="KAH7435213.1"/>
    </source>
</evidence>
<dbReference type="GO" id="GO:0005829">
    <property type="term" value="C:cytosol"/>
    <property type="evidence" value="ECO:0007669"/>
    <property type="project" value="TreeGrafter"/>
</dbReference>
<dbReference type="InterPro" id="IPR044742">
    <property type="entry name" value="DEAD/DEAH_RhlB"/>
</dbReference>
<dbReference type="AlphaFoldDB" id="A0A8T2UN40"/>
<keyword evidence="11" id="KW-1185">Reference proteome</keyword>
<evidence type="ECO:0000259" key="8">
    <source>
        <dbReference type="PROSITE" id="PS51192"/>
    </source>
</evidence>
<dbReference type="InterPro" id="IPR050079">
    <property type="entry name" value="DEAD_box_RNA_helicase"/>
</dbReference>
<keyword evidence="5" id="KW-0347">Helicase</keyword>
<evidence type="ECO:0000256" key="7">
    <source>
        <dbReference type="SAM" id="MobiDB-lite"/>
    </source>
</evidence>
<dbReference type="SMART" id="SM00487">
    <property type="entry name" value="DEXDc"/>
    <property type="match status" value="1"/>
</dbReference>
<dbReference type="InterPro" id="IPR014001">
    <property type="entry name" value="Helicase_ATP-bd"/>
</dbReference>
<dbReference type="EMBL" id="CM035411">
    <property type="protein sequence ID" value="KAH7435213.1"/>
    <property type="molecule type" value="Genomic_DNA"/>
</dbReference>
<dbReference type="CDD" id="cd00268">
    <property type="entry name" value="DEADc"/>
    <property type="match status" value="1"/>
</dbReference>
<organism evidence="10 11">
    <name type="scientific">Ceratopteris richardii</name>
    <name type="common">Triangle waterfern</name>
    <dbReference type="NCBI Taxonomy" id="49495"/>
    <lineage>
        <taxon>Eukaryota</taxon>
        <taxon>Viridiplantae</taxon>
        <taxon>Streptophyta</taxon>
        <taxon>Embryophyta</taxon>
        <taxon>Tracheophyta</taxon>
        <taxon>Polypodiopsida</taxon>
        <taxon>Polypodiidae</taxon>
        <taxon>Polypodiales</taxon>
        <taxon>Pteridineae</taxon>
        <taxon>Pteridaceae</taxon>
        <taxon>Parkerioideae</taxon>
        <taxon>Ceratopteris</taxon>
    </lineage>
</organism>
<keyword evidence="2" id="KW-0934">Plastid</keyword>
<accession>A0A8T2UN40</accession>
<evidence type="ECO:0000256" key="4">
    <source>
        <dbReference type="ARBA" id="ARBA00022801"/>
    </source>
</evidence>
<keyword evidence="4" id="KW-0378">Hydrolase</keyword>
<dbReference type="GO" id="GO:0003724">
    <property type="term" value="F:RNA helicase activity"/>
    <property type="evidence" value="ECO:0007669"/>
    <property type="project" value="TreeGrafter"/>
</dbReference>
<evidence type="ECO:0000256" key="1">
    <source>
        <dbReference type="ARBA" id="ARBA00006517"/>
    </source>
</evidence>
<dbReference type="InterPro" id="IPR059027">
    <property type="entry name" value="DD_DDX21-DDX50"/>
</dbReference>
<reference evidence="10" key="1">
    <citation type="submission" date="2021-08" db="EMBL/GenBank/DDBJ databases">
        <title>WGS assembly of Ceratopteris richardii.</title>
        <authorList>
            <person name="Marchant D.B."/>
            <person name="Chen G."/>
            <person name="Jenkins J."/>
            <person name="Shu S."/>
            <person name="Leebens-Mack J."/>
            <person name="Grimwood J."/>
            <person name="Schmutz J."/>
            <person name="Soltis P."/>
            <person name="Soltis D."/>
            <person name="Chen Z.-H."/>
        </authorList>
    </citation>
    <scope>NUCLEOTIDE SEQUENCE</scope>
    <source>
        <strain evidence="10">Whitten #5841</strain>
        <tissue evidence="10">Leaf</tissue>
    </source>
</reference>
<evidence type="ECO:0000256" key="2">
    <source>
        <dbReference type="ARBA" id="ARBA00022528"/>
    </source>
</evidence>
<gene>
    <name evidence="10" type="ORF">KP509_06G054800</name>
</gene>
<dbReference type="CDD" id="cd18787">
    <property type="entry name" value="SF2_C_DEAD"/>
    <property type="match status" value="1"/>
</dbReference>
<dbReference type="GO" id="GO:0003676">
    <property type="term" value="F:nucleic acid binding"/>
    <property type="evidence" value="ECO:0007669"/>
    <property type="project" value="InterPro"/>
</dbReference>
<dbReference type="InterPro" id="IPR011545">
    <property type="entry name" value="DEAD/DEAH_box_helicase_dom"/>
</dbReference>
<dbReference type="GO" id="GO:0005524">
    <property type="term" value="F:ATP binding"/>
    <property type="evidence" value="ECO:0007669"/>
    <property type="project" value="UniProtKB-KW"/>
</dbReference>
<comment type="caution">
    <text evidence="10">The sequence shown here is derived from an EMBL/GenBank/DDBJ whole genome shotgun (WGS) entry which is preliminary data.</text>
</comment>
<dbReference type="OrthoDB" id="4255at2759"/>
<dbReference type="Proteomes" id="UP000825935">
    <property type="component" value="Chromosome 6"/>
</dbReference>
<dbReference type="PROSITE" id="PS51194">
    <property type="entry name" value="HELICASE_CTER"/>
    <property type="match status" value="1"/>
</dbReference>
<dbReference type="PANTHER" id="PTHR47959">
    <property type="entry name" value="ATP-DEPENDENT RNA HELICASE RHLE-RELATED"/>
    <property type="match status" value="1"/>
</dbReference>
<proteinExistence type="inferred from homology"/>